<evidence type="ECO:0000313" key="3">
    <source>
        <dbReference type="Proteomes" id="UP000799764"/>
    </source>
</evidence>
<feature type="signal peptide" evidence="1">
    <location>
        <begin position="1"/>
        <end position="18"/>
    </location>
</feature>
<dbReference type="Proteomes" id="UP000799764">
    <property type="component" value="Unassembled WGS sequence"/>
</dbReference>
<feature type="chain" id="PRO_5040314182" description="Secreted protein" evidence="1">
    <location>
        <begin position="19"/>
        <end position="52"/>
    </location>
</feature>
<comment type="caution">
    <text evidence="2">The sequence shown here is derived from an EMBL/GenBank/DDBJ whole genome shotgun (WGS) entry which is preliminary data.</text>
</comment>
<name>A0A9P4PNB4_9PLEO</name>
<keyword evidence="3" id="KW-1185">Reference proteome</keyword>
<proteinExistence type="predicted"/>
<evidence type="ECO:0008006" key="4">
    <source>
        <dbReference type="Google" id="ProtNLM"/>
    </source>
</evidence>
<dbReference type="AlphaFoldDB" id="A0A9P4PNB4"/>
<accession>A0A9P4PNB4</accession>
<sequence length="52" mass="5485">MCTTVVLVSLLLRALASAVQSSFGLASYASGLRGRSSSDRADRYTIARAGFM</sequence>
<evidence type="ECO:0000313" key="2">
    <source>
        <dbReference type="EMBL" id="KAF2446054.1"/>
    </source>
</evidence>
<organism evidence="2 3">
    <name type="scientific">Karstenula rhodostoma CBS 690.94</name>
    <dbReference type="NCBI Taxonomy" id="1392251"/>
    <lineage>
        <taxon>Eukaryota</taxon>
        <taxon>Fungi</taxon>
        <taxon>Dikarya</taxon>
        <taxon>Ascomycota</taxon>
        <taxon>Pezizomycotina</taxon>
        <taxon>Dothideomycetes</taxon>
        <taxon>Pleosporomycetidae</taxon>
        <taxon>Pleosporales</taxon>
        <taxon>Massarineae</taxon>
        <taxon>Didymosphaeriaceae</taxon>
        <taxon>Karstenula</taxon>
    </lineage>
</organism>
<protein>
    <recommendedName>
        <fullName evidence="4">Secreted protein</fullName>
    </recommendedName>
</protein>
<dbReference type="EMBL" id="MU001498">
    <property type="protein sequence ID" value="KAF2446054.1"/>
    <property type="molecule type" value="Genomic_DNA"/>
</dbReference>
<evidence type="ECO:0000256" key="1">
    <source>
        <dbReference type="SAM" id="SignalP"/>
    </source>
</evidence>
<keyword evidence="1" id="KW-0732">Signal</keyword>
<gene>
    <name evidence="2" type="ORF">P171DRAFT_430292</name>
</gene>
<reference evidence="2" key="1">
    <citation type="journal article" date="2020" name="Stud. Mycol.">
        <title>101 Dothideomycetes genomes: a test case for predicting lifestyles and emergence of pathogens.</title>
        <authorList>
            <person name="Haridas S."/>
            <person name="Albert R."/>
            <person name="Binder M."/>
            <person name="Bloem J."/>
            <person name="Labutti K."/>
            <person name="Salamov A."/>
            <person name="Andreopoulos B."/>
            <person name="Baker S."/>
            <person name="Barry K."/>
            <person name="Bills G."/>
            <person name="Bluhm B."/>
            <person name="Cannon C."/>
            <person name="Castanera R."/>
            <person name="Culley D."/>
            <person name="Daum C."/>
            <person name="Ezra D."/>
            <person name="Gonzalez J."/>
            <person name="Henrissat B."/>
            <person name="Kuo A."/>
            <person name="Liang C."/>
            <person name="Lipzen A."/>
            <person name="Lutzoni F."/>
            <person name="Magnuson J."/>
            <person name="Mondo S."/>
            <person name="Nolan M."/>
            <person name="Ohm R."/>
            <person name="Pangilinan J."/>
            <person name="Park H.-J."/>
            <person name="Ramirez L."/>
            <person name="Alfaro M."/>
            <person name="Sun H."/>
            <person name="Tritt A."/>
            <person name="Yoshinaga Y."/>
            <person name="Zwiers L.-H."/>
            <person name="Turgeon B."/>
            <person name="Goodwin S."/>
            <person name="Spatafora J."/>
            <person name="Crous P."/>
            <person name="Grigoriev I."/>
        </authorList>
    </citation>
    <scope>NUCLEOTIDE SEQUENCE</scope>
    <source>
        <strain evidence="2">CBS 690.94</strain>
    </source>
</reference>